<feature type="region of interest" description="Disordered" evidence="1">
    <location>
        <begin position="1"/>
        <end position="24"/>
    </location>
</feature>
<name>A0A9N9B8B8_FUNMO</name>
<feature type="compositionally biased region" description="Polar residues" evidence="1">
    <location>
        <begin position="1"/>
        <end position="11"/>
    </location>
</feature>
<evidence type="ECO:0000313" key="3">
    <source>
        <dbReference type="Proteomes" id="UP000789375"/>
    </source>
</evidence>
<evidence type="ECO:0000313" key="2">
    <source>
        <dbReference type="EMBL" id="CAG8559067.1"/>
    </source>
</evidence>
<organism evidence="2 3">
    <name type="scientific">Funneliformis mosseae</name>
    <name type="common">Endomycorrhizal fungus</name>
    <name type="synonym">Glomus mosseae</name>
    <dbReference type="NCBI Taxonomy" id="27381"/>
    <lineage>
        <taxon>Eukaryota</taxon>
        <taxon>Fungi</taxon>
        <taxon>Fungi incertae sedis</taxon>
        <taxon>Mucoromycota</taxon>
        <taxon>Glomeromycotina</taxon>
        <taxon>Glomeromycetes</taxon>
        <taxon>Glomerales</taxon>
        <taxon>Glomeraceae</taxon>
        <taxon>Funneliformis</taxon>
    </lineage>
</organism>
<proteinExistence type="predicted"/>
<dbReference type="Proteomes" id="UP000789375">
    <property type="component" value="Unassembled WGS sequence"/>
</dbReference>
<accession>A0A9N9B8B8</accession>
<protein>
    <submittedName>
        <fullName evidence="2">5310_t:CDS:1</fullName>
    </submittedName>
</protein>
<evidence type="ECO:0000256" key="1">
    <source>
        <dbReference type="SAM" id="MobiDB-lite"/>
    </source>
</evidence>
<comment type="caution">
    <text evidence="2">The sequence shown here is derived from an EMBL/GenBank/DDBJ whole genome shotgun (WGS) entry which is preliminary data.</text>
</comment>
<keyword evidence="3" id="KW-1185">Reference proteome</keyword>
<dbReference type="AlphaFoldDB" id="A0A9N9B8B8"/>
<dbReference type="EMBL" id="CAJVPP010001498">
    <property type="protein sequence ID" value="CAG8559067.1"/>
    <property type="molecule type" value="Genomic_DNA"/>
</dbReference>
<sequence>MPKTQSAQILASTSSRGYSGGSGSNSGNFFTRFLREEIFAQDKRQGNIDILVSIGVFGAAIAFIQNYAEELVESKMSFIFHEQVKAKFIIVIQN</sequence>
<reference evidence="2" key="1">
    <citation type="submission" date="2021-06" db="EMBL/GenBank/DDBJ databases">
        <authorList>
            <person name="Kallberg Y."/>
            <person name="Tangrot J."/>
            <person name="Rosling A."/>
        </authorList>
    </citation>
    <scope>NUCLEOTIDE SEQUENCE</scope>
    <source>
        <strain evidence="2">87-6 pot B 2015</strain>
    </source>
</reference>
<gene>
    <name evidence="2" type="ORF">FMOSSE_LOCUS6863</name>
</gene>